<reference evidence="3 4" key="1">
    <citation type="submission" date="2019-03" db="EMBL/GenBank/DDBJ databases">
        <title>Genomic Encyclopedia of Type Strains, Phase IV (KMG-IV): sequencing the most valuable type-strain genomes for metagenomic binning, comparative biology and taxonomic classification.</title>
        <authorList>
            <person name="Goeker M."/>
        </authorList>
    </citation>
    <scope>NUCLEOTIDE SEQUENCE [LARGE SCALE GENOMIC DNA]</scope>
    <source>
        <strain evidence="3 4">DSM 25894</strain>
    </source>
</reference>
<accession>A0A4R3MUR3</accession>
<keyword evidence="4" id="KW-1185">Reference proteome</keyword>
<evidence type="ECO:0000313" key="4">
    <source>
        <dbReference type="Proteomes" id="UP000294650"/>
    </source>
</evidence>
<dbReference type="OrthoDB" id="2880030at2"/>
<organism evidence="3 4">
    <name type="scientific">Melghiribacillus thermohalophilus</name>
    <dbReference type="NCBI Taxonomy" id="1324956"/>
    <lineage>
        <taxon>Bacteria</taxon>
        <taxon>Bacillati</taxon>
        <taxon>Bacillota</taxon>
        <taxon>Bacilli</taxon>
        <taxon>Bacillales</taxon>
        <taxon>Bacillaceae</taxon>
        <taxon>Melghiribacillus</taxon>
    </lineage>
</organism>
<evidence type="ECO:0000313" key="3">
    <source>
        <dbReference type="EMBL" id="TCT19071.1"/>
    </source>
</evidence>
<dbReference type="PROSITE" id="PS51257">
    <property type="entry name" value="PROKAR_LIPOPROTEIN"/>
    <property type="match status" value="1"/>
</dbReference>
<dbReference type="AlphaFoldDB" id="A0A4R3MUR3"/>
<dbReference type="RefSeq" id="WP_132372510.1">
    <property type="nucleotide sequence ID" value="NZ_SMAN01000019.1"/>
</dbReference>
<sequence>MPGQKHVFLSTILFLIAMLFAACSDSDETGGSQSQGGDVSSESQKETLAENEHQSSQEDQQNNEENQENEKENTTTNSSDNSAPQEESDQETKGLSEEDARQLVITFQERLFVPVDEEYRVKDFKTIKELLNYIQEVTGDELAESFVDQYYEEREESVYFLPQGMPPLFDSEKDFTLKRTSEEPERYLLEQPNSSDIHGSFTLHITIEKANDLYKVTELLMNPS</sequence>
<dbReference type="EMBL" id="SMAN01000019">
    <property type="protein sequence ID" value="TCT19071.1"/>
    <property type="molecule type" value="Genomic_DNA"/>
</dbReference>
<keyword evidence="2" id="KW-0732">Signal</keyword>
<protein>
    <submittedName>
        <fullName evidence="3">Uncharacterized protein</fullName>
    </submittedName>
</protein>
<feature type="region of interest" description="Disordered" evidence="1">
    <location>
        <begin position="25"/>
        <end position="97"/>
    </location>
</feature>
<feature type="compositionally biased region" description="Low complexity" evidence="1">
    <location>
        <begin position="30"/>
        <end position="42"/>
    </location>
</feature>
<comment type="caution">
    <text evidence="3">The sequence shown here is derived from an EMBL/GenBank/DDBJ whole genome shotgun (WGS) entry which is preliminary data.</text>
</comment>
<name>A0A4R3MUR3_9BACI</name>
<proteinExistence type="predicted"/>
<feature type="chain" id="PRO_5039297609" evidence="2">
    <location>
        <begin position="22"/>
        <end position="224"/>
    </location>
</feature>
<feature type="compositionally biased region" description="Basic and acidic residues" evidence="1">
    <location>
        <begin position="43"/>
        <end position="56"/>
    </location>
</feature>
<evidence type="ECO:0000256" key="1">
    <source>
        <dbReference type="SAM" id="MobiDB-lite"/>
    </source>
</evidence>
<gene>
    <name evidence="3" type="ORF">EDD68_11918</name>
</gene>
<feature type="signal peptide" evidence="2">
    <location>
        <begin position="1"/>
        <end position="21"/>
    </location>
</feature>
<evidence type="ECO:0000256" key="2">
    <source>
        <dbReference type="SAM" id="SignalP"/>
    </source>
</evidence>
<dbReference type="Proteomes" id="UP000294650">
    <property type="component" value="Unassembled WGS sequence"/>
</dbReference>